<dbReference type="InterPro" id="IPR012337">
    <property type="entry name" value="RNaseH-like_sf"/>
</dbReference>
<gene>
    <name evidence="4" type="ORF">PHMEG_00029773</name>
</gene>
<dbReference type="SUPFAM" id="SSF53098">
    <property type="entry name" value="Ribonuclease H-like"/>
    <property type="match status" value="1"/>
</dbReference>
<proteinExistence type="predicted"/>
<keyword evidence="5" id="KW-1185">Reference proteome</keyword>
<evidence type="ECO:0000259" key="3">
    <source>
        <dbReference type="Pfam" id="PF22936"/>
    </source>
</evidence>
<protein>
    <submittedName>
        <fullName evidence="4">Uncharacterized protein</fullName>
    </submittedName>
</protein>
<dbReference type="PANTHER" id="PTHR42648:SF28">
    <property type="entry name" value="TRANSPOSON-ENCODED PROTEIN WITH RIBONUCLEASE H-LIKE AND RETROVIRUS ZINC FINGER-LIKE DOMAINS"/>
    <property type="match status" value="1"/>
</dbReference>
<keyword evidence="1" id="KW-0645">Protease</keyword>
<evidence type="ECO:0000259" key="2">
    <source>
        <dbReference type="Pfam" id="PF13976"/>
    </source>
</evidence>
<dbReference type="PANTHER" id="PTHR42648">
    <property type="entry name" value="TRANSPOSASE, PUTATIVE-RELATED"/>
    <property type="match status" value="1"/>
</dbReference>
<dbReference type="InterPro" id="IPR025724">
    <property type="entry name" value="GAG-pre-integrase_dom"/>
</dbReference>
<accession>A0A225V1S4</accession>
<dbReference type="InterPro" id="IPR039537">
    <property type="entry name" value="Retrotran_Ty1/copia-like"/>
</dbReference>
<dbReference type="Pfam" id="PF22936">
    <property type="entry name" value="Pol_BBD"/>
    <property type="match status" value="1"/>
</dbReference>
<organism evidence="4 5">
    <name type="scientific">Phytophthora megakarya</name>
    <dbReference type="NCBI Taxonomy" id="4795"/>
    <lineage>
        <taxon>Eukaryota</taxon>
        <taxon>Sar</taxon>
        <taxon>Stramenopiles</taxon>
        <taxon>Oomycota</taxon>
        <taxon>Peronosporomycetes</taxon>
        <taxon>Peronosporales</taxon>
        <taxon>Peronosporaceae</taxon>
        <taxon>Phytophthora</taxon>
    </lineage>
</organism>
<dbReference type="InterPro" id="IPR054722">
    <property type="entry name" value="PolX-like_BBD"/>
</dbReference>
<dbReference type="AlphaFoldDB" id="A0A225V1S4"/>
<dbReference type="GO" id="GO:0006508">
    <property type="term" value="P:proteolysis"/>
    <property type="evidence" value="ECO:0007669"/>
    <property type="project" value="UniProtKB-KW"/>
</dbReference>
<dbReference type="GO" id="GO:0008233">
    <property type="term" value="F:peptidase activity"/>
    <property type="evidence" value="ECO:0007669"/>
    <property type="project" value="UniProtKB-KW"/>
</dbReference>
<sequence length="655" mass="73719">TANLTCNPVTLTLWTTRKATTNSNHTRIQTKIREPALILLSSARTSQSFDRSTRVNLAEHASAPRKRSLNLVASVSAVAKKPTPMMKTMDNMHDWSEISRHPTRYSITCARTFHGDPYFIQRYLMEIKYEEGFDLTEFFLKLENAMQAASDATESVMTKGQKSIYLFHSAPKSWKDDLRIWKGQMKYIPYEDLEQSIEGKVRDLLAQGRYTLAKGHLRLPQPRSSSGYWTFGLHTQGHDNANVCSYCDRPRHNIRQCRGLQKVLRDGRVKAGTVLPANFAFKWEYGRHGKSNNNRGFKGNNGISRTNTEMVVINAAKIDTRIALSSLTMTRKMPTDSGNRKVTRQGRRDTGLVAVVTTVNPPFSLTAQAKVECDPTWTVDSGCTRHWFTDIPTIDGSITVSGNNQILVEGIGRVEPKVSDSKGTVKKLILHGVVYAAQLQFSLLSVPAAVKHDFRFSFDRKQRAKQTYQRFKIKAIMATNTNLYRLQVNPAAPPVALITSGKQRSFVLLHKRLEHPNVRVLNDLSRSQVIHGLDGSVPLGPKTEFFCVACTLAKSHRYPFYSNRVVKRATSPLSKVHSDICGSLPVPSLTGCRYFLIFIDDFSRFMFTTVASCMTATKTSGRKALNIFRQAISVIEYMFSVEANATQGNFEIQRL</sequence>
<name>A0A225V1S4_9STRA</name>
<dbReference type="Proteomes" id="UP000198211">
    <property type="component" value="Unassembled WGS sequence"/>
</dbReference>
<dbReference type="Gene3D" id="3.30.420.10">
    <property type="entry name" value="Ribonuclease H-like superfamily/Ribonuclease H"/>
    <property type="match status" value="1"/>
</dbReference>
<dbReference type="InterPro" id="IPR036397">
    <property type="entry name" value="RNaseH_sf"/>
</dbReference>
<dbReference type="EMBL" id="NBNE01008658">
    <property type="protein sequence ID" value="OWY99254.1"/>
    <property type="molecule type" value="Genomic_DNA"/>
</dbReference>
<evidence type="ECO:0000313" key="4">
    <source>
        <dbReference type="EMBL" id="OWY99254.1"/>
    </source>
</evidence>
<keyword evidence="1" id="KW-0378">Hydrolase</keyword>
<feature type="domain" description="Retrovirus-related Pol polyprotein from transposon TNT 1-94-like beta-barrel" evidence="3">
    <location>
        <begin position="377"/>
        <end position="453"/>
    </location>
</feature>
<dbReference type="GO" id="GO:0003676">
    <property type="term" value="F:nucleic acid binding"/>
    <property type="evidence" value="ECO:0007669"/>
    <property type="project" value="InterPro"/>
</dbReference>
<evidence type="ECO:0000256" key="1">
    <source>
        <dbReference type="ARBA" id="ARBA00022670"/>
    </source>
</evidence>
<dbReference type="OrthoDB" id="121980at2759"/>
<evidence type="ECO:0000313" key="5">
    <source>
        <dbReference type="Proteomes" id="UP000198211"/>
    </source>
</evidence>
<feature type="domain" description="GAG-pre-integrase" evidence="2">
    <location>
        <begin position="482"/>
        <end position="555"/>
    </location>
</feature>
<reference evidence="5" key="1">
    <citation type="submission" date="2017-03" db="EMBL/GenBank/DDBJ databases">
        <title>Phytopthora megakarya and P. palmivora, two closely related causual agents of cacao black pod achieved similar genome size and gene model numbers by different mechanisms.</title>
        <authorList>
            <person name="Ali S."/>
            <person name="Shao J."/>
            <person name="Larry D.J."/>
            <person name="Kronmiller B."/>
            <person name="Shen D."/>
            <person name="Strem M.D."/>
            <person name="Melnick R.L."/>
            <person name="Guiltinan M.J."/>
            <person name="Tyler B.M."/>
            <person name="Meinhardt L.W."/>
            <person name="Bailey B.A."/>
        </authorList>
    </citation>
    <scope>NUCLEOTIDE SEQUENCE [LARGE SCALE GENOMIC DNA]</scope>
    <source>
        <strain evidence="5">zdho120</strain>
    </source>
</reference>
<comment type="caution">
    <text evidence="4">The sequence shown here is derived from an EMBL/GenBank/DDBJ whole genome shotgun (WGS) entry which is preliminary data.</text>
</comment>
<feature type="non-terminal residue" evidence="4">
    <location>
        <position position="1"/>
    </location>
</feature>
<dbReference type="Pfam" id="PF13976">
    <property type="entry name" value="gag_pre-integrs"/>
    <property type="match status" value="1"/>
</dbReference>